<keyword evidence="3" id="KW-1185">Reference proteome</keyword>
<feature type="transmembrane region" description="Helical" evidence="1">
    <location>
        <begin position="161"/>
        <end position="183"/>
    </location>
</feature>
<keyword evidence="1" id="KW-0472">Membrane</keyword>
<dbReference type="Proteomes" id="UP000482960">
    <property type="component" value="Unassembled WGS sequence"/>
</dbReference>
<feature type="transmembrane region" description="Helical" evidence="1">
    <location>
        <begin position="195"/>
        <end position="216"/>
    </location>
</feature>
<protein>
    <recommendedName>
        <fullName evidence="4">ABC transporter permease</fullName>
    </recommendedName>
</protein>
<keyword evidence="1" id="KW-1133">Transmembrane helix</keyword>
<reference evidence="2 3" key="1">
    <citation type="submission" date="2020-03" db="EMBL/GenBank/DDBJ databases">
        <title>Whole genome shotgun sequence of Phytohabitans rumicis NBRC 108638.</title>
        <authorList>
            <person name="Komaki H."/>
            <person name="Tamura T."/>
        </authorList>
    </citation>
    <scope>NUCLEOTIDE SEQUENCE [LARGE SCALE GENOMIC DNA]</scope>
    <source>
        <strain evidence="2 3">NBRC 108638</strain>
    </source>
</reference>
<reference evidence="2 3" key="2">
    <citation type="submission" date="2020-03" db="EMBL/GenBank/DDBJ databases">
        <authorList>
            <person name="Ichikawa N."/>
            <person name="Kimura A."/>
            <person name="Kitahashi Y."/>
            <person name="Uohara A."/>
        </authorList>
    </citation>
    <scope>NUCLEOTIDE SEQUENCE [LARGE SCALE GENOMIC DNA]</scope>
    <source>
        <strain evidence="2 3">NBRC 108638</strain>
    </source>
</reference>
<organism evidence="2 3">
    <name type="scientific">Phytohabitans rumicis</name>
    <dbReference type="NCBI Taxonomy" id="1076125"/>
    <lineage>
        <taxon>Bacteria</taxon>
        <taxon>Bacillati</taxon>
        <taxon>Actinomycetota</taxon>
        <taxon>Actinomycetes</taxon>
        <taxon>Micromonosporales</taxon>
        <taxon>Micromonosporaceae</taxon>
    </lineage>
</organism>
<proteinExistence type="predicted"/>
<evidence type="ECO:0000256" key="1">
    <source>
        <dbReference type="SAM" id="Phobius"/>
    </source>
</evidence>
<evidence type="ECO:0000313" key="2">
    <source>
        <dbReference type="EMBL" id="GFJ96343.1"/>
    </source>
</evidence>
<evidence type="ECO:0000313" key="3">
    <source>
        <dbReference type="Proteomes" id="UP000482960"/>
    </source>
</evidence>
<feature type="transmembrane region" description="Helical" evidence="1">
    <location>
        <begin position="52"/>
        <end position="74"/>
    </location>
</feature>
<dbReference type="EMBL" id="BLPG01000002">
    <property type="protein sequence ID" value="GFJ96343.1"/>
    <property type="molecule type" value="Genomic_DNA"/>
</dbReference>
<comment type="caution">
    <text evidence="2">The sequence shown here is derived from an EMBL/GenBank/DDBJ whole genome shotgun (WGS) entry which is preliminary data.</text>
</comment>
<gene>
    <name evidence="2" type="ORF">Prum_099850</name>
</gene>
<feature type="transmembrane region" description="Helical" evidence="1">
    <location>
        <begin position="132"/>
        <end position="154"/>
    </location>
</feature>
<name>A0A6V8LGH5_9ACTN</name>
<sequence>MHAEWTKLRTAPATARLPLAIAALTIGLTLAVTALAEPGTTACAGGCDTTALVLSGVHLGHAPAVALAVLVIAGEYDSGLIATTLTATPRRLTVLVAKAAAVAAAVLPGALVGVAGALLAGHSHGYGVPLRAAATAVPHLVLAALLSLGAATALRHTAPALTTVLGLLYLPPILAQFVADAAWRARIDAYAPMTAGLGVLAAEAAVALAVGAAFLLTRSATP</sequence>
<keyword evidence="1" id="KW-0812">Transmembrane</keyword>
<evidence type="ECO:0008006" key="4">
    <source>
        <dbReference type="Google" id="ProtNLM"/>
    </source>
</evidence>
<feature type="transmembrane region" description="Helical" evidence="1">
    <location>
        <begin position="95"/>
        <end position="120"/>
    </location>
</feature>
<dbReference type="AlphaFoldDB" id="A0A6V8LGH5"/>
<accession>A0A6V8LGH5</accession>
<dbReference type="RefSeq" id="WP_173085972.1">
    <property type="nucleotide sequence ID" value="NZ_BAABJB010000072.1"/>
</dbReference>